<evidence type="ECO:0000256" key="12">
    <source>
        <dbReference type="ARBA" id="ARBA00023264"/>
    </source>
</evidence>
<evidence type="ECO:0000256" key="4">
    <source>
        <dbReference type="ARBA" id="ARBA00022679"/>
    </source>
</evidence>
<keyword evidence="7 14" id="KW-0418">Kinase</keyword>
<evidence type="ECO:0000256" key="9">
    <source>
        <dbReference type="ARBA" id="ARBA00022842"/>
    </source>
</evidence>
<dbReference type="NCBIfam" id="TIGR00147">
    <property type="entry name" value="YegS/Rv2252/BmrU family lipid kinase"/>
    <property type="match status" value="1"/>
</dbReference>
<dbReference type="Gene3D" id="2.60.200.40">
    <property type="match status" value="1"/>
</dbReference>
<reference evidence="14 15" key="1">
    <citation type="submission" date="2020-12" db="EMBL/GenBank/DDBJ databases">
        <title>Whole genome sequences of gut porcine anaerobes.</title>
        <authorList>
            <person name="Kubasova T."/>
            <person name="Jahodarova E."/>
            <person name="Rychlik I."/>
        </authorList>
    </citation>
    <scope>NUCLEOTIDE SEQUENCE [LARGE SCALE GENOMIC DNA]</scope>
    <source>
        <strain evidence="14 15">An867</strain>
    </source>
</reference>
<dbReference type="Gene3D" id="3.40.50.10330">
    <property type="entry name" value="Probable inorganic polyphosphate/atp-NAD kinase, domain 1"/>
    <property type="match status" value="1"/>
</dbReference>
<evidence type="ECO:0000256" key="6">
    <source>
        <dbReference type="ARBA" id="ARBA00022741"/>
    </source>
</evidence>
<evidence type="ECO:0000256" key="5">
    <source>
        <dbReference type="ARBA" id="ARBA00022723"/>
    </source>
</evidence>
<dbReference type="SMART" id="SM00046">
    <property type="entry name" value="DAGKc"/>
    <property type="match status" value="1"/>
</dbReference>
<organism evidence="14 15">
    <name type="scientific">Anaeromassilibacillus senegalensis</name>
    <dbReference type="NCBI Taxonomy" id="1673717"/>
    <lineage>
        <taxon>Bacteria</taxon>
        <taxon>Bacillati</taxon>
        <taxon>Bacillota</taxon>
        <taxon>Clostridia</taxon>
        <taxon>Eubacteriales</taxon>
        <taxon>Acutalibacteraceae</taxon>
        <taxon>Anaeromassilibacillus</taxon>
    </lineage>
</organism>
<evidence type="ECO:0000256" key="2">
    <source>
        <dbReference type="ARBA" id="ARBA00005983"/>
    </source>
</evidence>
<evidence type="ECO:0000256" key="3">
    <source>
        <dbReference type="ARBA" id="ARBA00022516"/>
    </source>
</evidence>
<keyword evidence="15" id="KW-1185">Reference proteome</keyword>
<keyword evidence="9" id="KW-0460">Magnesium</keyword>
<comment type="caution">
    <text evidence="14">The sequence shown here is derived from an EMBL/GenBank/DDBJ whole genome shotgun (WGS) entry which is preliminary data.</text>
</comment>
<evidence type="ECO:0000256" key="11">
    <source>
        <dbReference type="ARBA" id="ARBA00023209"/>
    </source>
</evidence>
<dbReference type="RefSeq" id="WP_235322040.1">
    <property type="nucleotide sequence ID" value="NZ_JAFBIT010000001.1"/>
</dbReference>
<evidence type="ECO:0000256" key="1">
    <source>
        <dbReference type="ARBA" id="ARBA00001946"/>
    </source>
</evidence>
<keyword evidence="8" id="KW-0067">ATP-binding</keyword>
<dbReference type="InterPro" id="IPR050187">
    <property type="entry name" value="Lipid_Phosphate_FormReg"/>
</dbReference>
<evidence type="ECO:0000259" key="13">
    <source>
        <dbReference type="PROSITE" id="PS50146"/>
    </source>
</evidence>
<keyword evidence="10" id="KW-0443">Lipid metabolism</keyword>
<dbReference type="PANTHER" id="PTHR12358">
    <property type="entry name" value="SPHINGOSINE KINASE"/>
    <property type="match status" value="1"/>
</dbReference>
<comment type="cofactor">
    <cofactor evidence="1">
        <name>Mg(2+)</name>
        <dbReference type="ChEBI" id="CHEBI:18420"/>
    </cofactor>
</comment>
<keyword evidence="3" id="KW-0444">Lipid biosynthesis</keyword>
<dbReference type="PANTHER" id="PTHR12358:SF106">
    <property type="entry name" value="LIPID KINASE YEGS"/>
    <property type="match status" value="1"/>
</dbReference>
<accession>A0ABS9CIX7</accession>
<dbReference type="SUPFAM" id="SSF111331">
    <property type="entry name" value="NAD kinase/diacylglycerol kinase-like"/>
    <property type="match status" value="1"/>
</dbReference>
<dbReference type="Proteomes" id="UP001299220">
    <property type="component" value="Unassembled WGS sequence"/>
</dbReference>
<evidence type="ECO:0000256" key="8">
    <source>
        <dbReference type="ARBA" id="ARBA00022840"/>
    </source>
</evidence>
<keyword evidence="4" id="KW-0808">Transferase</keyword>
<name>A0ABS9CIX7_9FIRM</name>
<keyword evidence="11" id="KW-0594">Phospholipid biosynthesis</keyword>
<dbReference type="InterPro" id="IPR016064">
    <property type="entry name" value="NAD/diacylglycerol_kinase_sf"/>
</dbReference>
<feature type="domain" description="DAGKc" evidence="13">
    <location>
        <begin position="1"/>
        <end position="130"/>
    </location>
</feature>
<gene>
    <name evidence="14" type="ORF">JQM67_00530</name>
</gene>
<protein>
    <submittedName>
        <fullName evidence="14">YegS/Rv2252/BmrU family lipid kinase</fullName>
    </submittedName>
</protein>
<dbReference type="PROSITE" id="PS50146">
    <property type="entry name" value="DAGK"/>
    <property type="match status" value="1"/>
</dbReference>
<dbReference type="InterPro" id="IPR005218">
    <property type="entry name" value="Diacylglycerol/lipid_kinase"/>
</dbReference>
<dbReference type="GO" id="GO:0016301">
    <property type="term" value="F:kinase activity"/>
    <property type="evidence" value="ECO:0007669"/>
    <property type="project" value="UniProtKB-KW"/>
</dbReference>
<comment type="similarity">
    <text evidence="2">Belongs to the diacylglycerol/lipid kinase family.</text>
</comment>
<dbReference type="EMBL" id="JAFBIT010000001">
    <property type="protein sequence ID" value="MCF2651096.1"/>
    <property type="molecule type" value="Genomic_DNA"/>
</dbReference>
<dbReference type="InterPro" id="IPR017438">
    <property type="entry name" value="ATP-NAD_kinase_N"/>
</dbReference>
<evidence type="ECO:0000313" key="14">
    <source>
        <dbReference type="EMBL" id="MCF2651096.1"/>
    </source>
</evidence>
<evidence type="ECO:0000313" key="15">
    <source>
        <dbReference type="Proteomes" id="UP001299220"/>
    </source>
</evidence>
<sequence length="308" mass="33954">MRDVYIINPKAGKRDAAVFFIERAKAYHAAHGGDYEIRLTERAGHGEELSRAAAERGDAVRIWAVGGDGTLLEIVRGAVYRPNAAVGVFPCGSGNDFVRTLGEKEIFMNFERQMRGTTVSIDMIRTEHGDAVNICSLGFDAKVADEMTRYKHLPAVSGELSYTLSLAKCLFGKLADPMTVTLVNEQGETETYSGEYMFALAGNGRWYGGGYCGAPKAQLNDGLLDFVLIRRPAYHRIPSLVGQYKRGEHIDSARFADILTYRRGTKIEIRSDVELVSNMDGNCVRTTHETYTVLPGALRFILPEGVSL</sequence>
<proteinExistence type="inferred from homology"/>
<evidence type="ECO:0000256" key="7">
    <source>
        <dbReference type="ARBA" id="ARBA00022777"/>
    </source>
</evidence>
<dbReference type="Pfam" id="PF00781">
    <property type="entry name" value="DAGK_cat"/>
    <property type="match status" value="1"/>
</dbReference>
<dbReference type="InterPro" id="IPR045540">
    <property type="entry name" value="YegS/DAGK_C"/>
</dbReference>
<evidence type="ECO:0000256" key="10">
    <source>
        <dbReference type="ARBA" id="ARBA00023098"/>
    </source>
</evidence>
<keyword evidence="5" id="KW-0479">Metal-binding</keyword>
<dbReference type="Pfam" id="PF19279">
    <property type="entry name" value="YegS_C"/>
    <property type="match status" value="1"/>
</dbReference>
<keyword evidence="12" id="KW-1208">Phospholipid metabolism</keyword>
<keyword evidence="6" id="KW-0547">Nucleotide-binding</keyword>
<dbReference type="InterPro" id="IPR001206">
    <property type="entry name" value="Diacylglycerol_kinase_cat_dom"/>
</dbReference>